<proteinExistence type="predicted"/>
<sequence length="208" mass="21935">MSDETPTERFEPPTAPLPQGAWREASAVTTETEGPDRRMLIALIAIAAAILIALVVLIVVLVGNAGSNTAQPGPEITASESESPEPTPTETESPEPSVEPSTEPSATTAPPPPAQSPSFATFTGPDRATCPDTSSAVAITWSWSSTNAVNAWFGIGTNNAKAEPFESVPTTATYTFNYQCSEASQRYTVTLEDSAGRLTHKTVEIVRQ</sequence>
<keyword evidence="4" id="KW-1185">Reference proteome</keyword>
<evidence type="ECO:0000256" key="1">
    <source>
        <dbReference type="SAM" id="MobiDB-lite"/>
    </source>
</evidence>
<keyword evidence="2" id="KW-0472">Membrane</keyword>
<name>A0ABY5FV67_9MICO</name>
<feature type="region of interest" description="Disordered" evidence="1">
    <location>
        <begin position="67"/>
        <end position="127"/>
    </location>
</feature>
<dbReference type="RefSeq" id="WP_255159109.1">
    <property type="nucleotide sequence ID" value="NZ_CP101497.1"/>
</dbReference>
<evidence type="ECO:0000313" key="3">
    <source>
        <dbReference type="EMBL" id="UTT61968.1"/>
    </source>
</evidence>
<evidence type="ECO:0000313" key="4">
    <source>
        <dbReference type="Proteomes" id="UP001060039"/>
    </source>
</evidence>
<dbReference type="Proteomes" id="UP001060039">
    <property type="component" value="Chromosome"/>
</dbReference>
<evidence type="ECO:0000256" key="2">
    <source>
        <dbReference type="SAM" id="Phobius"/>
    </source>
</evidence>
<keyword evidence="2" id="KW-0812">Transmembrane</keyword>
<feature type="transmembrane region" description="Helical" evidence="2">
    <location>
        <begin position="40"/>
        <end position="62"/>
    </location>
</feature>
<feature type="compositionally biased region" description="Low complexity" evidence="1">
    <location>
        <begin position="88"/>
        <end position="108"/>
    </location>
</feature>
<gene>
    <name evidence="3" type="ORF">NNL39_09840</name>
</gene>
<evidence type="ECO:0008006" key="5">
    <source>
        <dbReference type="Google" id="ProtNLM"/>
    </source>
</evidence>
<protein>
    <recommendedName>
        <fullName evidence="5">Ig-like domain-containing protein</fullName>
    </recommendedName>
</protein>
<accession>A0ABY5FV67</accession>
<dbReference type="EMBL" id="CP101497">
    <property type="protein sequence ID" value="UTT61968.1"/>
    <property type="molecule type" value="Genomic_DNA"/>
</dbReference>
<keyword evidence="2" id="KW-1133">Transmembrane helix</keyword>
<organism evidence="3 4">
    <name type="scientific">Microcella humidisoli</name>
    <dbReference type="NCBI Taxonomy" id="2963406"/>
    <lineage>
        <taxon>Bacteria</taxon>
        <taxon>Bacillati</taxon>
        <taxon>Actinomycetota</taxon>
        <taxon>Actinomycetes</taxon>
        <taxon>Micrococcales</taxon>
        <taxon>Microbacteriaceae</taxon>
        <taxon>Microcella</taxon>
    </lineage>
</organism>
<reference evidence="3" key="1">
    <citation type="submission" date="2022-07" db="EMBL/GenBank/DDBJ databases">
        <title>Taxonomic analysis of Microcella humidisoli nov. sp., isolated from riverside soil.</title>
        <authorList>
            <person name="Molina K.M."/>
            <person name="Kim S.B."/>
        </authorList>
    </citation>
    <scope>NUCLEOTIDE SEQUENCE</scope>
    <source>
        <strain evidence="3">MMS21-STM10</strain>
    </source>
</reference>